<evidence type="ECO:0000313" key="3">
    <source>
        <dbReference type="Proteomes" id="UP000695562"/>
    </source>
</evidence>
<dbReference type="EMBL" id="AJWJ01000227">
    <property type="protein sequence ID" value="KAF2073101.1"/>
    <property type="molecule type" value="Genomic_DNA"/>
</dbReference>
<feature type="region of interest" description="Disordered" evidence="1">
    <location>
        <begin position="134"/>
        <end position="167"/>
    </location>
</feature>
<gene>
    <name evidence="2" type="ORF">CYY_005595</name>
</gene>
<proteinExistence type="predicted"/>
<organism evidence="2 3">
    <name type="scientific">Polysphondylium violaceum</name>
    <dbReference type="NCBI Taxonomy" id="133409"/>
    <lineage>
        <taxon>Eukaryota</taxon>
        <taxon>Amoebozoa</taxon>
        <taxon>Evosea</taxon>
        <taxon>Eumycetozoa</taxon>
        <taxon>Dictyostelia</taxon>
        <taxon>Dictyosteliales</taxon>
        <taxon>Dictyosteliaceae</taxon>
        <taxon>Polysphondylium</taxon>
    </lineage>
</organism>
<dbReference type="Proteomes" id="UP000695562">
    <property type="component" value="Unassembled WGS sequence"/>
</dbReference>
<reference evidence="2" key="1">
    <citation type="submission" date="2020-01" db="EMBL/GenBank/DDBJ databases">
        <title>Development of genomics and gene disruption for Polysphondylium violaceum indicates a role for the polyketide synthase stlB in stalk morphogenesis.</title>
        <authorList>
            <person name="Narita B."/>
            <person name="Kawabe Y."/>
            <person name="Kin K."/>
            <person name="Saito T."/>
            <person name="Gibbs R."/>
            <person name="Kuspa A."/>
            <person name="Muzny D."/>
            <person name="Queller D."/>
            <person name="Richards S."/>
            <person name="Strassman J."/>
            <person name="Sucgang R."/>
            <person name="Worley K."/>
            <person name="Schaap P."/>
        </authorList>
    </citation>
    <scope>NUCLEOTIDE SEQUENCE</scope>
    <source>
        <strain evidence="2">QSvi11</strain>
    </source>
</reference>
<name>A0A8J4PTK0_9MYCE</name>
<dbReference type="OrthoDB" id="10487585at2759"/>
<sequence length="1334" mass="156048">MNFKNLKEILDIDNKKYYFLKDHLLHSEEILSCLDNDLIIQFITHLVDFYLKVYKEQIGISVLESICKLITLIKSDKRSNFINVIESIFKILLDTELLDYLESLRDQQIKSFIILLLDSICQNQFLYNYRNSNTSNNNDSTGTPNHNYSTTPSSMTPNNNNHSYPQSPLSTPIKNITLSTSRFLSPSSTITTLSSSTQFLSTPNTPSLSSSTSNLSLSSSSFVLPPSSIIYHLKDYYISILPLLFKFCQNDKNYRELKKYFGNNLIENEAFQLFHREWSNSDDYNDKIRCVNFILSIGNHSIIIKDHKSKLLNIIIDIINFNDDKTTNTEMNSKDLILKNDSIKYIQQKGIECLELHLLKLIDVDQFYFLIVQEIFKHQEKFENIFKKLSDKHFSQIIEPNFIQLFKSFSDLNSFNMINILIKSMGQSFKSYNEYILKIINILIDNPNNEKYLLLESILYITKFIGTKDMNNLMKPLIKYFKTIQFIKLDQFNTLEYESIIKSLVQLYKFYQDNNLFSIAIYSITNSSKDSNSTGMIILGELLIDYYEQIEPAFIISIKMFIDTTCLCKKENILPQFLSFYYNKESSDQFNNYIESLLENDLLNNINQNYQQQQETNIDDEESKIQDECRIKSFTNALNFIKLIKNQYPSFINQQLLHKVLEKLAKSITNVFLYSKNSTNFILTLVPHLAGFIYLFNVDEVDQVFQLFLENLSKSIYGRKQMNATIQINHFIQLLLILNNEIGIVNYYGDIIKQYLLYYRHLYHPGKEDPPDFTMFLDRKENNILQYLDQVLSLCTFKFLKKLILIYPIQLSNCSTFKSVYQRLPLKKKESILKIILSNLKFMPALDNLYKFLNNNNIYLPINNYLLNNDNNNNNNNNNNNQNSNNNLVNNFYKNIIELLLNSKDSSLKTEWKVSLSFVSKEWFKITEQHFSTKPNPTLSIKKTIALNSQYCLFKSIPLFKWSKIINYPMDQLETIMTNSSCFDLHGIDNQNLNIYLHLVKDIKSFSNVKTLKLQSIQIDYEPINQFINQIINSNNLVKFKTNLNLNQSINTEKILLLLTKLLKNNLNLKIIKFNIISPIRNLNQLQLIQSIINLVVQFNSNNSNNNIKLIINGSHPDDRFLTLHNSEEVKRSLKTYYSYCTSITIDPLENPDRLNYQDLLNIETLHLINCDFSIFFQINFLALLENTNSLKKLYIDTASNLNDINETFSFLSVNSTLVEIHVSLDTTNYVQLSTGTSDYRDIYSGLYFQTVLNELFQLFDSSSLRNIFLSTHNSKPILDDFSNINTFDFEFIDRDFKILQRSKFTTKHTKGSHRFTIDREINNSSPIDFDLKF</sequence>
<keyword evidence="3" id="KW-1185">Reference proteome</keyword>
<evidence type="ECO:0000256" key="1">
    <source>
        <dbReference type="SAM" id="MobiDB-lite"/>
    </source>
</evidence>
<evidence type="ECO:0000313" key="2">
    <source>
        <dbReference type="EMBL" id="KAF2073101.1"/>
    </source>
</evidence>
<feature type="compositionally biased region" description="Low complexity" evidence="1">
    <location>
        <begin position="134"/>
        <end position="161"/>
    </location>
</feature>
<protein>
    <submittedName>
        <fullName evidence="2">Uncharacterized protein</fullName>
    </submittedName>
</protein>
<accession>A0A8J4PTK0</accession>
<comment type="caution">
    <text evidence="2">The sequence shown here is derived from an EMBL/GenBank/DDBJ whole genome shotgun (WGS) entry which is preliminary data.</text>
</comment>